<evidence type="ECO:0000256" key="3">
    <source>
        <dbReference type="ARBA" id="ARBA00022485"/>
    </source>
</evidence>
<evidence type="ECO:0000256" key="8">
    <source>
        <dbReference type="ARBA" id="ARBA00023136"/>
    </source>
</evidence>
<keyword evidence="13" id="KW-1185">Reference proteome</keyword>
<evidence type="ECO:0000313" key="13">
    <source>
        <dbReference type="Proteomes" id="UP001375370"/>
    </source>
</evidence>
<dbReference type="RefSeq" id="WP_338738468.1">
    <property type="nucleotide sequence ID" value="NZ_CP146612.1"/>
</dbReference>
<reference evidence="12 13" key="1">
    <citation type="submission" date="2024-03" db="EMBL/GenBank/DDBJ databases">
        <title>A Dehalogenimonas Isolated from Estuarine Sediments Dihaloeliminates Chlorinated Alkanes.</title>
        <authorList>
            <person name="Yang Y."/>
            <person name="Wang H."/>
        </authorList>
    </citation>
    <scope>NUCLEOTIDE SEQUENCE [LARGE SCALE GENOMIC DNA]</scope>
    <source>
        <strain evidence="12 13">W</strain>
    </source>
</reference>
<dbReference type="EMBL" id="CP146612">
    <property type="protein sequence ID" value="WWX25874.1"/>
    <property type="molecule type" value="Genomic_DNA"/>
</dbReference>
<comment type="subcellular location">
    <subcellularLocation>
        <location evidence="1">Cell membrane</location>
    </subcellularLocation>
</comment>
<evidence type="ECO:0000259" key="11">
    <source>
        <dbReference type="PROSITE" id="PS51379"/>
    </source>
</evidence>
<dbReference type="InterPro" id="IPR012832">
    <property type="entry name" value="RDH"/>
</dbReference>
<gene>
    <name evidence="12" type="ORF">V8247_02575</name>
</gene>
<dbReference type="Pfam" id="PF13486">
    <property type="entry name" value="Dehalogenase"/>
    <property type="match status" value="1"/>
</dbReference>
<dbReference type="Proteomes" id="UP001375370">
    <property type="component" value="Chromosome"/>
</dbReference>
<evidence type="ECO:0000256" key="9">
    <source>
        <dbReference type="ARBA" id="ARBA00029374"/>
    </source>
</evidence>
<keyword evidence="4" id="KW-0479">Metal-binding</keyword>
<keyword evidence="6" id="KW-0408">Iron</keyword>
<evidence type="ECO:0000256" key="7">
    <source>
        <dbReference type="ARBA" id="ARBA00023014"/>
    </source>
</evidence>
<keyword evidence="5" id="KW-0732">Signal</keyword>
<keyword evidence="8" id="KW-0472">Membrane</keyword>
<keyword evidence="7" id="KW-0411">Iron-sulfur</keyword>
<dbReference type="PROSITE" id="PS00198">
    <property type="entry name" value="4FE4S_FER_1"/>
    <property type="match status" value="1"/>
</dbReference>
<dbReference type="NCBIfam" id="TIGR02486">
    <property type="entry name" value="RDH"/>
    <property type="match status" value="1"/>
</dbReference>
<accession>A0ABZ2J9I1</accession>
<keyword evidence="2" id="KW-1003">Cell membrane</keyword>
<feature type="region of interest" description="Disordered" evidence="10">
    <location>
        <begin position="353"/>
        <end position="385"/>
    </location>
</feature>
<feature type="domain" description="4Fe-4S ferredoxin-type" evidence="11">
    <location>
        <begin position="321"/>
        <end position="353"/>
    </location>
</feature>
<name>A0ABZ2J9I1_9CHLR</name>
<sequence>MSKFHSTISRRDFMKALGITGAGLGAASLLSPQFQDLDDMISASASQNQYPWWVRRVDEPTVEVDWTMKSRWSEVNTLRGSSFYMNSYITPEEQNARQAQQAAWHQQWLEENKPGWALRDRAFSGAADEGGVSNTFMGTKRVAGPEDLGVPKYSGTPEENSRLIRSALRFFGCMSVGFVELDPLTTEKFIYSYEPGGRRQITWKADGPFETATEHAHPLDARNVIVMVNQENHELWKRSNTLLQVQIRYQRAANIQERVQNFLGGLGYWALSEGGNGTGNAPALSIMAGLGELGRIQRTITPEWGPTVGIFRYITDMPVEAGKPIDAGFWRFCFTCKKCAEACGEGALSLADEPTWDPSENATPYTPVTGHDPADRPGALPAQPGGWHQGGAKVFYEDSRKCRAWKMHANTCNSGRCHGVCTFTKHHYASIHETVLAVQSATPIFNSFFKEMDDLMGYGLAGWAHDDYSAPDDKRTSAVDEFWNYQLPVYGIDTSVGQSYQ</sequence>
<dbReference type="InterPro" id="IPR028894">
    <property type="entry name" value="RDH_dom"/>
</dbReference>
<evidence type="ECO:0000256" key="4">
    <source>
        <dbReference type="ARBA" id="ARBA00022723"/>
    </source>
</evidence>
<evidence type="ECO:0000256" key="5">
    <source>
        <dbReference type="ARBA" id="ARBA00022729"/>
    </source>
</evidence>
<dbReference type="InterPro" id="IPR019546">
    <property type="entry name" value="TAT_signal_bac_arc"/>
</dbReference>
<evidence type="ECO:0000256" key="6">
    <source>
        <dbReference type="ARBA" id="ARBA00023004"/>
    </source>
</evidence>
<dbReference type="PROSITE" id="PS51318">
    <property type="entry name" value="TAT"/>
    <property type="match status" value="1"/>
</dbReference>
<dbReference type="InterPro" id="IPR017900">
    <property type="entry name" value="4Fe4S_Fe_S_CS"/>
</dbReference>
<keyword evidence="3" id="KW-0004">4Fe-4S</keyword>
<evidence type="ECO:0000256" key="2">
    <source>
        <dbReference type="ARBA" id="ARBA00022475"/>
    </source>
</evidence>
<comment type="cofactor">
    <cofactor evidence="9">
        <name>corrinoid</name>
        <dbReference type="ChEBI" id="CHEBI:33913"/>
    </cofactor>
</comment>
<dbReference type="InterPro" id="IPR006311">
    <property type="entry name" value="TAT_signal"/>
</dbReference>
<proteinExistence type="predicted"/>
<dbReference type="NCBIfam" id="TIGR01409">
    <property type="entry name" value="TAT_signal_seq"/>
    <property type="match status" value="1"/>
</dbReference>
<evidence type="ECO:0000313" key="12">
    <source>
        <dbReference type="EMBL" id="WWX25874.1"/>
    </source>
</evidence>
<dbReference type="PROSITE" id="PS51379">
    <property type="entry name" value="4FE4S_FER_2"/>
    <property type="match status" value="1"/>
</dbReference>
<evidence type="ECO:0000256" key="10">
    <source>
        <dbReference type="SAM" id="MobiDB-lite"/>
    </source>
</evidence>
<protein>
    <submittedName>
        <fullName evidence="12">Reductive dehalogenase</fullName>
    </submittedName>
</protein>
<organism evidence="12 13">
    <name type="scientific">Candidatus Dehalogenimonas loeffleri</name>
    <dbReference type="NCBI Taxonomy" id="3127115"/>
    <lineage>
        <taxon>Bacteria</taxon>
        <taxon>Bacillati</taxon>
        <taxon>Chloroflexota</taxon>
        <taxon>Dehalococcoidia</taxon>
        <taxon>Dehalococcoidales</taxon>
        <taxon>Dehalococcoidaceae</taxon>
        <taxon>Dehalogenimonas</taxon>
    </lineage>
</organism>
<evidence type="ECO:0000256" key="1">
    <source>
        <dbReference type="ARBA" id="ARBA00004236"/>
    </source>
</evidence>
<dbReference type="InterPro" id="IPR017896">
    <property type="entry name" value="4Fe4S_Fe-S-bd"/>
</dbReference>